<evidence type="ECO:0000256" key="1">
    <source>
        <dbReference type="SAM" id="MobiDB-lite"/>
    </source>
</evidence>
<dbReference type="Proteomes" id="UP000054166">
    <property type="component" value="Unassembled WGS sequence"/>
</dbReference>
<protein>
    <submittedName>
        <fullName evidence="2">Uncharacterized protein</fullName>
    </submittedName>
</protein>
<feature type="compositionally biased region" description="Basic residues" evidence="1">
    <location>
        <begin position="146"/>
        <end position="157"/>
    </location>
</feature>
<feature type="compositionally biased region" description="Polar residues" evidence="1">
    <location>
        <begin position="82"/>
        <end position="107"/>
    </location>
</feature>
<dbReference type="HOGENOM" id="CLU_909476_0_0_1"/>
<gene>
    <name evidence="2" type="ORF">PILCRDRAFT_884</name>
</gene>
<organism evidence="2 3">
    <name type="scientific">Piloderma croceum (strain F 1598)</name>
    <dbReference type="NCBI Taxonomy" id="765440"/>
    <lineage>
        <taxon>Eukaryota</taxon>
        <taxon>Fungi</taxon>
        <taxon>Dikarya</taxon>
        <taxon>Basidiomycota</taxon>
        <taxon>Agaricomycotina</taxon>
        <taxon>Agaricomycetes</taxon>
        <taxon>Agaricomycetidae</taxon>
        <taxon>Atheliales</taxon>
        <taxon>Atheliaceae</taxon>
        <taxon>Piloderma</taxon>
    </lineage>
</organism>
<proteinExistence type="predicted"/>
<keyword evidence="3" id="KW-1185">Reference proteome</keyword>
<dbReference type="EMBL" id="KN832971">
    <property type="protein sequence ID" value="KIM91773.1"/>
    <property type="molecule type" value="Genomic_DNA"/>
</dbReference>
<sequence length="306" mass="33353">MNTKERKHEREDAAPICEATLSGLGSKGLDEREAHEKLRARKEELKKLEDDDDIIKHDKHHPTNLLSRPSPGTFADRDTIVTAVTRTQPSPSLSTNPPQTPHLQPTVDTEREYTTLRTPPSTRIEPKPVQPEQRTGTLSDDDRKAGTRSRRSGKHPPHVALLEHDKEHDNEISAHEVVHATTLTVEFPLNDTAPGEYNPPPPPPICDTTQIPQVGPIKKHSDEHDEHVLALVVTDAIELSTSMSIGAIAVAAATAEAAAVATAAVAATPPRTTSTAPLLSELNCPHFPYAFLPMSKPKTPMSNPKT</sequence>
<dbReference type="InParanoid" id="A0A0C3BYZ2"/>
<dbReference type="AlphaFoldDB" id="A0A0C3BYZ2"/>
<reference evidence="2 3" key="1">
    <citation type="submission" date="2014-04" db="EMBL/GenBank/DDBJ databases">
        <authorList>
            <consortium name="DOE Joint Genome Institute"/>
            <person name="Kuo A."/>
            <person name="Tarkka M."/>
            <person name="Buscot F."/>
            <person name="Kohler A."/>
            <person name="Nagy L.G."/>
            <person name="Floudas D."/>
            <person name="Copeland A."/>
            <person name="Barry K.W."/>
            <person name="Cichocki N."/>
            <person name="Veneault-Fourrey C."/>
            <person name="LaButti K."/>
            <person name="Lindquist E.A."/>
            <person name="Lipzen A."/>
            <person name="Lundell T."/>
            <person name="Morin E."/>
            <person name="Murat C."/>
            <person name="Sun H."/>
            <person name="Tunlid A."/>
            <person name="Henrissat B."/>
            <person name="Grigoriev I.V."/>
            <person name="Hibbett D.S."/>
            <person name="Martin F."/>
            <person name="Nordberg H.P."/>
            <person name="Cantor M.N."/>
            <person name="Hua S.X."/>
        </authorList>
    </citation>
    <scope>NUCLEOTIDE SEQUENCE [LARGE SCALE GENOMIC DNA]</scope>
    <source>
        <strain evidence="2 3">F 1598</strain>
    </source>
</reference>
<evidence type="ECO:0000313" key="3">
    <source>
        <dbReference type="Proteomes" id="UP000054166"/>
    </source>
</evidence>
<evidence type="ECO:0000313" key="2">
    <source>
        <dbReference type="EMBL" id="KIM91773.1"/>
    </source>
</evidence>
<reference evidence="3" key="2">
    <citation type="submission" date="2015-01" db="EMBL/GenBank/DDBJ databases">
        <title>Evolutionary Origins and Diversification of the Mycorrhizal Mutualists.</title>
        <authorList>
            <consortium name="DOE Joint Genome Institute"/>
            <consortium name="Mycorrhizal Genomics Consortium"/>
            <person name="Kohler A."/>
            <person name="Kuo A."/>
            <person name="Nagy L.G."/>
            <person name="Floudas D."/>
            <person name="Copeland A."/>
            <person name="Barry K.W."/>
            <person name="Cichocki N."/>
            <person name="Veneault-Fourrey C."/>
            <person name="LaButti K."/>
            <person name="Lindquist E.A."/>
            <person name="Lipzen A."/>
            <person name="Lundell T."/>
            <person name="Morin E."/>
            <person name="Murat C."/>
            <person name="Riley R."/>
            <person name="Ohm R."/>
            <person name="Sun H."/>
            <person name="Tunlid A."/>
            <person name="Henrissat B."/>
            <person name="Grigoriev I.V."/>
            <person name="Hibbett D.S."/>
            <person name="Martin F."/>
        </authorList>
    </citation>
    <scope>NUCLEOTIDE SEQUENCE [LARGE SCALE GENOMIC DNA]</scope>
    <source>
        <strain evidence="3">F 1598</strain>
    </source>
</reference>
<name>A0A0C3BYZ2_PILCF</name>
<accession>A0A0C3BYZ2</accession>
<feature type="region of interest" description="Disordered" evidence="1">
    <location>
        <begin position="44"/>
        <end position="158"/>
    </location>
</feature>